<dbReference type="InterPro" id="IPR047137">
    <property type="entry name" value="ORF3"/>
</dbReference>
<dbReference type="RefSeq" id="WP_244167509.1">
    <property type="nucleotide sequence ID" value="NZ_FMCS01000001.1"/>
</dbReference>
<feature type="compositionally biased region" description="Polar residues" evidence="1">
    <location>
        <begin position="304"/>
        <end position="313"/>
    </location>
</feature>
<reference evidence="4" key="1">
    <citation type="submission" date="2016-06" db="EMBL/GenBank/DDBJ databases">
        <authorList>
            <person name="Varghese N."/>
            <person name="Submissions Spin"/>
        </authorList>
    </citation>
    <scope>NUCLEOTIDE SEQUENCE [LARGE SCALE GENOMIC DNA]</scope>
    <source>
        <strain evidence="4">DSM 45246</strain>
    </source>
</reference>
<gene>
    <name evidence="3" type="ORF">GA0070214_101445</name>
</gene>
<dbReference type="SUPFAM" id="SSF55961">
    <property type="entry name" value="Bet v1-like"/>
    <property type="match status" value="1"/>
</dbReference>
<keyword evidence="4" id="KW-1185">Reference proteome</keyword>
<evidence type="ECO:0000313" key="3">
    <source>
        <dbReference type="EMBL" id="SCE67972.1"/>
    </source>
</evidence>
<dbReference type="Pfam" id="PF03364">
    <property type="entry name" value="Polyketide_cyc"/>
    <property type="match status" value="1"/>
</dbReference>
<feature type="region of interest" description="Disordered" evidence="1">
    <location>
        <begin position="296"/>
        <end position="326"/>
    </location>
</feature>
<sequence>MTRETTMGVRSVTDNLGIQRATRDQGPEGLARFLGWFSLGLGVTALAAGSRVARAAGVDDSRTARTVLRAAGIREIGHAAVLLVPRRAGLGPWTRVAGDVLDLVATGRAYRNRSGERRRRAGLTLAALGGITAVDLYASVRATRNRRGSPEGFAHGSVTVNRTREEVYRFWHDLENLPRFMYHLQSVITTGPRRSRWSAKAPAGRTVEWEAEIVDERPNELIRWRSVDGSRVPNSGTVRFAPAAGGNGTEVRVELEYAVPGRRVGSLVAKAFGENPQQQICDDLRRFKQVIETGELTRSDGTPDGTSIQTQAKQRPARPLATYRIA</sequence>
<feature type="domain" description="Coenzyme Q-binding protein COQ10 START" evidence="2">
    <location>
        <begin position="160"/>
        <end position="284"/>
    </location>
</feature>
<dbReference type="PANTHER" id="PTHR33824:SF7">
    <property type="entry name" value="POLYKETIDE CYCLASE_DEHYDRASE AND LIPID TRANSPORT SUPERFAMILY PROTEIN"/>
    <property type="match status" value="1"/>
</dbReference>
<dbReference type="Gene3D" id="3.30.530.20">
    <property type="match status" value="1"/>
</dbReference>
<evidence type="ECO:0000259" key="2">
    <source>
        <dbReference type="Pfam" id="PF03364"/>
    </source>
</evidence>
<dbReference type="PANTHER" id="PTHR33824">
    <property type="entry name" value="POLYKETIDE CYCLASE/DEHYDRASE AND LIPID TRANSPORT SUPERFAMILY PROTEIN"/>
    <property type="match status" value="1"/>
</dbReference>
<proteinExistence type="predicted"/>
<name>A0A1C4U8J6_9ACTN</name>
<dbReference type="EMBL" id="FMCS01000001">
    <property type="protein sequence ID" value="SCE67972.1"/>
    <property type="molecule type" value="Genomic_DNA"/>
</dbReference>
<evidence type="ECO:0000313" key="4">
    <source>
        <dbReference type="Proteomes" id="UP000199629"/>
    </source>
</evidence>
<dbReference type="InterPro" id="IPR005031">
    <property type="entry name" value="COQ10_START"/>
</dbReference>
<dbReference type="InterPro" id="IPR023393">
    <property type="entry name" value="START-like_dom_sf"/>
</dbReference>
<dbReference type="AlphaFoldDB" id="A0A1C4U8J6"/>
<accession>A0A1C4U8J6</accession>
<organism evidence="3 4">
    <name type="scientific">Micromonospora chaiyaphumensis</name>
    <dbReference type="NCBI Taxonomy" id="307119"/>
    <lineage>
        <taxon>Bacteria</taxon>
        <taxon>Bacillati</taxon>
        <taxon>Actinomycetota</taxon>
        <taxon>Actinomycetes</taxon>
        <taxon>Micromonosporales</taxon>
        <taxon>Micromonosporaceae</taxon>
        <taxon>Micromonospora</taxon>
    </lineage>
</organism>
<protein>
    <submittedName>
        <fullName evidence="3">Polyketide cyclase / dehydrase and lipid transport</fullName>
    </submittedName>
</protein>
<evidence type="ECO:0000256" key="1">
    <source>
        <dbReference type="SAM" id="MobiDB-lite"/>
    </source>
</evidence>
<dbReference type="Proteomes" id="UP000199629">
    <property type="component" value="Unassembled WGS sequence"/>
</dbReference>
<dbReference type="CDD" id="cd07817">
    <property type="entry name" value="SRPBCC_8"/>
    <property type="match status" value="1"/>
</dbReference>